<dbReference type="InterPro" id="IPR011051">
    <property type="entry name" value="RmlC_Cupin_sf"/>
</dbReference>
<dbReference type="EMBL" id="SZVO01000022">
    <property type="protein sequence ID" value="TKT86905.1"/>
    <property type="molecule type" value="Genomic_DNA"/>
</dbReference>
<proteinExistence type="predicted"/>
<dbReference type="OrthoDB" id="1423961at2"/>
<dbReference type="AlphaFoldDB" id="A0A4U6CT97"/>
<protein>
    <submittedName>
        <fullName evidence="2">Cupin domain-containing protein</fullName>
    </submittedName>
</protein>
<comment type="caution">
    <text evidence="2">The sequence shown here is derived from an EMBL/GenBank/DDBJ whole genome shotgun (WGS) entry which is preliminary data.</text>
</comment>
<sequence>MKRKTFLKLSIGAIPGVIVGPKSVAAYRPKKGIKVGTGKDRQDKSLSLLEGDTFFTKVSSEDTNGDLYIFESTRLKKGGPSFHRHYDQDEWWYILSGEFLIKIGDETFEAKAGDSVFGPRGIPHAFTKRGEGEAKMLISFQPAGKMEAFFQAVSEGKLAKMSDEEQDNFRKAHGFERVGPPIDYMKKF</sequence>
<evidence type="ECO:0000259" key="1">
    <source>
        <dbReference type="Pfam" id="PF07883"/>
    </source>
</evidence>
<evidence type="ECO:0000313" key="3">
    <source>
        <dbReference type="Proteomes" id="UP000304900"/>
    </source>
</evidence>
<dbReference type="Proteomes" id="UP000304900">
    <property type="component" value="Unassembled WGS sequence"/>
</dbReference>
<name>A0A4U6CT97_9BACT</name>
<reference evidence="2 3" key="1">
    <citation type="submission" date="2019-05" db="EMBL/GenBank/DDBJ databases">
        <title>Dyadobacter AR-3-8 sp. nov., isolated from arctic soil.</title>
        <authorList>
            <person name="Chaudhary D.K."/>
        </authorList>
    </citation>
    <scope>NUCLEOTIDE SEQUENCE [LARGE SCALE GENOMIC DNA]</scope>
    <source>
        <strain evidence="2 3">AR-3-8</strain>
    </source>
</reference>
<gene>
    <name evidence="2" type="ORF">FDK13_31140</name>
</gene>
<dbReference type="Pfam" id="PF07883">
    <property type="entry name" value="Cupin_2"/>
    <property type="match status" value="1"/>
</dbReference>
<keyword evidence="3" id="KW-1185">Reference proteome</keyword>
<dbReference type="RefSeq" id="WP_137343936.1">
    <property type="nucleotide sequence ID" value="NZ_BSQH01000023.1"/>
</dbReference>
<organism evidence="2 3">
    <name type="scientific">Dyadobacter frigoris</name>
    <dbReference type="NCBI Taxonomy" id="2576211"/>
    <lineage>
        <taxon>Bacteria</taxon>
        <taxon>Pseudomonadati</taxon>
        <taxon>Bacteroidota</taxon>
        <taxon>Cytophagia</taxon>
        <taxon>Cytophagales</taxon>
        <taxon>Spirosomataceae</taxon>
        <taxon>Dyadobacter</taxon>
    </lineage>
</organism>
<evidence type="ECO:0000313" key="2">
    <source>
        <dbReference type="EMBL" id="TKT86905.1"/>
    </source>
</evidence>
<dbReference type="InterPro" id="IPR053146">
    <property type="entry name" value="QDO-like"/>
</dbReference>
<dbReference type="InterPro" id="IPR014710">
    <property type="entry name" value="RmlC-like_jellyroll"/>
</dbReference>
<feature type="domain" description="Cupin type-2" evidence="1">
    <location>
        <begin position="76"/>
        <end position="138"/>
    </location>
</feature>
<accession>A0A4U6CT97</accession>
<dbReference type="Gene3D" id="2.60.120.10">
    <property type="entry name" value="Jelly Rolls"/>
    <property type="match status" value="1"/>
</dbReference>
<dbReference type="SUPFAM" id="SSF51182">
    <property type="entry name" value="RmlC-like cupins"/>
    <property type="match status" value="1"/>
</dbReference>
<dbReference type="InterPro" id="IPR013096">
    <property type="entry name" value="Cupin_2"/>
</dbReference>
<dbReference type="PANTHER" id="PTHR36440:SF1">
    <property type="entry name" value="PUTATIVE (AFU_ORTHOLOGUE AFUA_8G07350)-RELATED"/>
    <property type="match status" value="1"/>
</dbReference>
<dbReference type="PANTHER" id="PTHR36440">
    <property type="entry name" value="PUTATIVE (AFU_ORTHOLOGUE AFUA_8G07350)-RELATED"/>
    <property type="match status" value="1"/>
</dbReference>